<keyword evidence="1" id="KW-0472">Membrane</keyword>
<gene>
    <name evidence="2" type="ORF">H8710_07945</name>
</gene>
<accession>A0A926I7I3</accession>
<dbReference type="InterPro" id="IPR023804">
    <property type="entry name" value="DUF3792_TM"/>
</dbReference>
<dbReference type="AlphaFoldDB" id="A0A926I7I3"/>
<dbReference type="NCBIfam" id="TIGR04086">
    <property type="entry name" value="TIGR04086_membr"/>
    <property type="match status" value="1"/>
</dbReference>
<sequence>MAGAVEKSKSKNEIRLGVYGKPLLVGTIAGAVTAVAVMLFCALAVSCFSLPTAAMRIMAILTVAAGGFAGGYGAARTFRKKGLLIGVAVGVILALILTIAGVIFTQQAPAMQSLSKFAILIASAMIGGILGVNAKQKRR</sequence>
<feature type="transmembrane region" description="Helical" evidence="1">
    <location>
        <begin position="23"/>
        <end position="45"/>
    </location>
</feature>
<evidence type="ECO:0000313" key="2">
    <source>
        <dbReference type="EMBL" id="MBC8559994.1"/>
    </source>
</evidence>
<feature type="transmembrane region" description="Helical" evidence="1">
    <location>
        <begin position="57"/>
        <end position="75"/>
    </location>
</feature>
<evidence type="ECO:0000256" key="1">
    <source>
        <dbReference type="SAM" id="Phobius"/>
    </source>
</evidence>
<organism evidence="2 3">
    <name type="scientific">Fumia xinanensis</name>
    <dbReference type="NCBI Taxonomy" id="2763659"/>
    <lineage>
        <taxon>Bacteria</taxon>
        <taxon>Bacillati</taxon>
        <taxon>Bacillota</taxon>
        <taxon>Clostridia</taxon>
        <taxon>Eubacteriales</taxon>
        <taxon>Oscillospiraceae</taxon>
        <taxon>Fumia</taxon>
    </lineage>
</organism>
<name>A0A926I7I3_9FIRM</name>
<reference evidence="2" key="1">
    <citation type="submission" date="2020-08" db="EMBL/GenBank/DDBJ databases">
        <title>Genome public.</title>
        <authorList>
            <person name="Liu C."/>
            <person name="Sun Q."/>
        </authorList>
    </citation>
    <scope>NUCLEOTIDE SEQUENCE</scope>
    <source>
        <strain evidence="2">NSJ-33</strain>
    </source>
</reference>
<keyword evidence="1" id="KW-0812">Transmembrane</keyword>
<dbReference type="EMBL" id="JACRSV010000002">
    <property type="protein sequence ID" value="MBC8559994.1"/>
    <property type="molecule type" value="Genomic_DNA"/>
</dbReference>
<feature type="transmembrane region" description="Helical" evidence="1">
    <location>
        <begin position="82"/>
        <end position="105"/>
    </location>
</feature>
<protein>
    <submittedName>
        <fullName evidence="2">TIGR04086 family membrane protein</fullName>
    </submittedName>
</protein>
<comment type="caution">
    <text evidence="2">The sequence shown here is derived from an EMBL/GenBank/DDBJ whole genome shotgun (WGS) entry which is preliminary data.</text>
</comment>
<dbReference type="RefSeq" id="WP_249294960.1">
    <property type="nucleotide sequence ID" value="NZ_JACRSV010000002.1"/>
</dbReference>
<proteinExistence type="predicted"/>
<keyword evidence="1" id="KW-1133">Transmembrane helix</keyword>
<feature type="transmembrane region" description="Helical" evidence="1">
    <location>
        <begin position="117"/>
        <end position="134"/>
    </location>
</feature>
<keyword evidence="3" id="KW-1185">Reference proteome</keyword>
<evidence type="ECO:0000313" key="3">
    <source>
        <dbReference type="Proteomes" id="UP000610760"/>
    </source>
</evidence>
<dbReference type="Proteomes" id="UP000610760">
    <property type="component" value="Unassembled WGS sequence"/>
</dbReference>
<dbReference type="Pfam" id="PF12670">
    <property type="entry name" value="DUF3792"/>
    <property type="match status" value="1"/>
</dbReference>